<evidence type="ECO:0000256" key="2">
    <source>
        <dbReference type="ARBA" id="ARBA00023172"/>
    </source>
</evidence>
<dbReference type="Gene3D" id="1.10.443.10">
    <property type="entry name" value="Intergrase catalytic core"/>
    <property type="match status" value="1"/>
</dbReference>
<dbReference type="GO" id="GO:0015074">
    <property type="term" value="P:DNA integration"/>
    <property type="evidence" value="ECO:0007669"/>
    <property type="project" value="UniProtKB-KW"/>
</dbReference>
<gene>
    <name evidence="4" type="ORF">LH440_00760</name>
</gene>
<dbReference type="Proteomes" id="UP001200247">
    <property type="component" value="Unassembled WGS sequence"/>
</dbReference>
<sequence length="397" mass="44469">MFAPTVFALTEVRGKNLAANTIGMVLRSVMAFHLFIDARGINLDGRLANGELLSLGEVEDLVRLCRRPLSELAALSRSSEGAALSVASFEKVRMSAQRTSTAEVDPDVAASRLRYIRMYLQWLATERLCRHGLAVPVASRLGDTARFVTEAIDARIPSRGSRNTLGQREGMSDEAVAELLRVVDPHSPDNPWRDQHTRHRNALLIHWLLYLGVRIGEALGVRVSDIVSYRKEVTIHRRADDPNDPRQYQPQTKTRARVLPISSALLAETQTYILNYRSTLPQAKKHAFLFVASRTGQPMTLATVGKLFKELRVRCPSLPDGVTGHILRHTWNDAFSKKMDEAGITPENERQARSYLMGWSPTSETAAVYTRRYVRNKAKEVSLELQDQLVNKGGCDE</sequence>
<dbReference type="InterPro" id="IPR050090">
    <property type="entry name" value="Tyrosine_recombinase_XerCD"/>
</dbReference>
<evidence type="ECO:0000313" key="5">
    <source>
        <dbReference type="Proteomes" id="UP001200247"/>
    </source>
</evidence>
<evidence type="ECO:0000256" key="1">
    <source>
        <dbReference type="ARBA" id="ARBA00022908"/>
    </source>
</evidence>
<dbReference type="RefSeq" id="WP_239893331.1">
    <property type="nucleotide sequence ID" value="NZ_JAJAXM010000001.1"/>
</dbReference>
<organism evidence="4 5">
    <name type="scientific">Laribacter hongkongensis</name>
    <dbReference type="NCBI Taxonomy" id="168471"/>
    <lineage>
        <taxon>Bacteria</taxon>
        <taxon>Pseudomonadati</taxon>
        <taxon>Pseudomonadota</taxon>
        <taxon>Betaproteobacteria</taxon>
        <taxon>Neisseriales</taxon>
        <taxon>Aquaspirillaceae</taxon>
        <taxon>Laribacter</taxon>
    </lineage>
</organism>
<protein>
    <submittedName>
        <fullName evidence="4">Site-specific integrase</fullName>
    </submittedName>
</protein>
<comment type="caution">
    <text evidence="4">The sequence shown here is derived from an EMBL/GenBank/DDBJ whole genome shotgun (WGS) entry which is preliminary data.</text>
</comment>
<dbReference type="PANTHER" id="PTHR30349">
    <property type="entry name" value="PHAGE INTEGRASE-RELATED"/>
    <property type="match status" value="1"/>
</dbReference>
<proteinExistence type="predicted"/>
<keyword evidence="1" id="KW-0229">DNA integration</keyword>
<keyword evidence="2" id="KW-0233">DNA recombination</keyword>
<reference evidence="4 5" key="1">
    <citation type="submission" date="2021-10" db="EMBL/GenBank/DDBJ databases">
        <title>Whole-genome sequencing analysis of Laribacter hongkongensis: virulence gene profiles, carbohydrate-active enzyme prediction, and antimicrobial resistance characterization.</title>
        <authorList>
            <person name="Yuan P."/>
            <person name="Zhan Y."/>
            <person name="Chen D."/>
        </authorList>
    </citation>
    <scope>NUCLEOTIDE SEQUENCE [LARGE SCALE GENOMIC DNA]</scope>
    <source>
        <strain evidence="4 5">W67</strain>
    </source>
</reference>
<name>A0ABD4SMW8_9NEIS</name>
<dbReference type="AlphaFoldDB" id="A0ABD4SMW8"/>
<dbReference type="PROSITE" id="PS51898">
    <property type="entry name" value="TYR_RECOMBINASE"/>
    <property type="match status" value="1"/>
</dbReference>
<feature type="domain" description="Tyr recombinase" evidence="3">
    <location>
        <begin position="166"/>
        <end position="382"/>
    </location>
</feature>
<dbReference type="InterPro" id="IPR011010">
    <property type="entry name" value="DNA_brk_join_enz"/>
</dbReference>
<dbReference type="InterPro" id="IPR013762">
    <property type="entry name" value="Integrase-like_cat_sf"/>
</dbReference>
<dbReference type="PANTHER" id="PTHR30349:SF64">
    <property type="entry name" value="PROPHAGE INTEGRASE INTD-RELATED"/>
    <property type="match status" value="1"/>
</dbReference>
<dbReference type="Pfam" id="PF00589">
    <property type="entry name" value="Phage_integrase"/>
    <property type="match status" value="1"/>
</dbReference>
<accession>A0ABD4SMW8</accession>
<evidence type="ECO:0000313" key="4">
    <source>
        <dbReference type="EMBL" id="MCG9024453.1"/>
    </source>
</evidence>
<dbReference type="SUPFAM" id="SSF56349">
    <property type="entry name" value="DNA breaking-rejoining enzymes"/>
    <property type="match status" value="1"/>
</dbReference>
<evidence type="ECO:0000259" key="3">
    <source>
        <dbReference type="PROSITE" id="PS51898"/>
    </source>
</evidence>
<dbReference type="InterPro" id="IPR002104">
    <property type="entry name" value="Integrase_catalytic"/>
</dbReference>
<dbReference type="CDD" id="cd00397">
    <property type="entry name" value="DNA_BRE_C"/>
    <property type="match status" value="1"/>
</dbReference>
<dbReference type="GO" id="GO:0006310">
    <property type="term" value="P:DNA recombination"/>
    <property type="evidence" value="ECO:0007669"/>
    <property type="project" value="UniProtKB-KW"/>
</dbReference>
<dbReference type="EMBL" id="JAJAXM010000001">
    <property type="protein sequence ID" value="MCG9024453.1"/>
    <property type="molecule type" value="Genomic_DNA"/>
</dbReference>